<keyword evidence="3" id="KW-1185">Reference proteome</keyword>
<name>A0ABN4SGA1_9BURK</name>
<dbReference type="EMBL" id="CP017420">
    <property type="protein sequence ID" value="AOV01740.1"/>
    <property type="molecule type" value="Genomic_DNA"/>
</dbReference>
<sequence length="136" mass="14904">MTTAPTPHLRALAEAAEGNGEHIYTHPRDSNKWRENEAWHRAASPGAVLHLLDRIHELEMQVLDLASENSILKRQEQEELEARKPLPLSYRSGVMTSGAEGGATVSLHFNDTAEADAWFGAITDQFDSRGITGGSS</sequence>
<protein>
    <recommendedName>
        <fullName evidence="4">PH domain-containing protein</fullName>
    </recommendedName>
</protein>
<dbReference type="EMBL" id="CP017420">
    <property type="protein sequence ID" value="AOV02442.1"/>
    <property type="molecule type" value="Genomic_DNA"/>
</dbReference>
<proteinExistence type="predicted"/>
<dbReference type="RefSeq" id="WP_046238625.1">
    <property type="nucleotide sequence ID" value="NZ_CBCSDN010000104.1"/>
</dbReference>
<evidence type="ECO:0000313" key="1">
    <source>
        <dbReference type="EMBL" id="AOV01740.1"/>
    </source>
</evidence>
<gene>
    <name evidence="1" type="ORF">BI380_10430</name>
    <name evidence="2" type="ORF">BI380_14390</name>
</gene>
<reference evidence="1 3" key="1">
    <citation type="submission" date="2016-09" db="EMBL/GenBank/DDBJ databases">
        <title>Complete genome sequence of Deltia acidovorans CM13 isolated from murine proximal colonic tissue.</title>
        <authorList>
            <person name="Saffarian A."/>
        </authorList>
    </citation>
    <scope>NUCLEOTIDE SEQUENCE [LARGE SCALE GENOMIC DNA]</scope>
    <source>
        <strain evidence="1 3">CM13</strain>
    </source>
</reference>
<evidence type="ECO:0008006" key="4">
    <source>
        <dbReference type="Google" id="ProtNLM"/>
    </source>
</evidence>
<organism evidence="1 3">
    <name type="scientific">Delftia tsuruhatensis</name>
    <dbReference type="NCBI Taxonomy" id="180282"/>
    <lineage>
        <taxon>Bacteria</taxon>
        <taxon>Pseudomonadati</taxon>
        <taxon>Pseudomonadota</taxon>
        <taxon>Betaproteobacteria</taxon>
        <taxon>Burkholderiales</taxon>
        <taxon>Comamonadaceae</taxon>
        <taxon>Delftia</taxon>
    </lineage>
</organism>
<accession>A0ABN4SGA1</accession>
<evidence type="ECO:0000313" key="2">
    <source>
        <dbReference type="EMBL" id="AOV02442.1"/>
    </source>
</evidence>
<dbReference type="Proteomes" id="UP000095607">
    <property type="component" value="Chromosome"/>
</dbReference>
<evidence type="ECO:0000313" key="3">
    <source>
        <dbReference type="Proteomes" id="UP000095607"/>
    </source>
</evidence>